<organism evidence="2 3">
    <name type="scientific">Funneliformis geosporum</name>
    <dbReference type="NCBI Taxonomy" id="1117311"/>
    <lineage>
        <taxon>Eukaryota</taxon>
        <taxon>Fungi</taxon>
        <taxon>Fungi incertae sedis</taxon>
        <taxon>Mucoromycota</taxon>
        <taxon>Glomeromycotina</taxon>
        <taxon>Glomeromycetes</taxon>
        <taxon>Glomerales</taxon>
        <taxon>Glomeraceae</taxon>
        <taxon>Funneliformis</taxon>
    </lineage>
</organism>
<proteinExistence type="predicted"/>
<feature type="transmembrane region" description="Helical" evidence="1">
    <location>
        <begin position="137"/>
        <end position="156"/>
    </location>
</feature>
<evidence type="ECO:0000313" key="3">
    <source>
        <dbReference type="Proteomes" id="UP001153678"/>
    </source>
</evidence>
<dbReference type="OrthoDB" id="406844at2759"/>
<sequence>MIESIAEIAEYAQLAQQCYNIPNEDTHKLPKNWEVIFAPENQGSWDTFYALYVNPVKMEVVLGIRGTDKLFNILADTGLFVAALTNKPVIVPDTPQVEYLAKYIHHYNLNSSAEELHQLGQSIRKFDQEVGSSMKNWVLALLYIAAISTGLYASSALADASIVLKIIASGTIIGLGTSALMKLKEETHRKLIERLSSEKCLKIGVECITFESPGALEILDQLAQYRNKPRDIINYLCAPNIINTLNHHPGITYRIKLPHTDGSLSLLHGANCVLQTASIALSFGSLGIFSIGKGLIIKGSAEIAKVAGLSAVGTVVAGGIAGIWCNINWVKRQHNIDNIVTYLQSNDPQLVKIDSWPHVYWKDFANQCWEFARDFVPLQKDKPGIRNFIDEEGMREAQIKRIPGYREILA</sequence>
<dbReference type="EMBL" id="CAMKVN010000330">
    <property type="protein sequence ID" value="CAI2166739.1"/>
    <property type="molecule type" value="Genomic_DNA"/>
</dbReference>
<feature type="transmembrane region" description="Helical" evidence="1">
    <location>
        <begin position="162"/>
        <end position="181"/>
    </location>
</feature>
<dbReference type="AlphaFoldDB" id="A0A9W4SF78"/>
<evidence type="ECO:0000313" key="2">
    <source>
        <dbReference type="EMBL" id="CAI2166739.1"/>
    </source>
</evidence>
<reference evidence="2" key="1">
    <citation type="submission" date="2022-08" db="EMBL/GenBank/DDBJ databases">
        <authorList>
            <person name="Kallberg Y."/>
            <person name="Tangrot J."/>
            <person name="Rosling A."/>
        </authorList>
    </citation>
    <scope>NUCLEOTIDE SEQUENCE</scope>
    <source>
        <strain evidence="2">Wild A</strain>
    </source>
</reference>
<dbReference type="Proteomes" id="UP001153678">
    <property type="component" value="Unassembled WGS sequence"/>
</dbReference>
<protein>
    <submittedName>
        <fullName evidence="2">8768_t:CDS:1</fullName>
    </submittedName>
</protein>
<keyword evidence="3" id="KW-1185">Reference proteome</keyword>
<evidence type="ECO:0000256" key="1">
    <source>
        <dbReference type="SAM" id="Phobius"/>
    </source>
</evidence>
<keyword evidence="1" id="KW-0472">Membrane</keyword>
<keyword evidence="1" id="KW-0812">Transmembrane</keyword>
<comment type="caution">
    <text evidence="2">The sequence shown here is derived from an EMBL/GenBank/DDBJ whole genome shotgun (WGS) entry which is preliminary data.</text>
</comment>
<accession>A0A9W4SF78</accession>
<keyword evidence="1" id="KW-1133">Transmembrane helix</keyword>
<name>A0A9W4SF78_9GLOM</name>
<gene>
    <name evidence="2" type="ORF">FWILDA_LOCUS2724</name>
</gene>